<dbReference type="Proteomes" id="UP000275078">
    <property type="component" value="Unassembled WGS sequence"/>
</dbReference>
<organism evidence="3 4">
    <name type="scientific">Ascobolus immersus RN42</name>
    <dbReference type="NCBI Taxonomy" id="1160509"/>
    <lineage>
        <taxon>Eukaryota</taxon>
        <taxon>Fungi</taxon>
        <taxon>Dikarya</taxon>
        <taxon>Ascomycota</taxon>
        <taxon>Pezizomycotina</taxon>
        <taxon>Pezizomycetes</taxon>
        <taxon>Pezizales</taxon>
        <taxon>Ascobolaceae</taxon>
        <taxon>Ascobolus</taxon>
    </lineage>
</organism>
<feature type="compositionally biased region" description="Pro residues" evidence="2">
    <location>
        <begin position="551"/>
        <end position="588"/>
    </location>
</feature>
<keyword evidence="1" id="KW-0175">Coiled coil</keyword>
<dbReference type="AlphaFoldDB" id="A0A3N4IIN3"/>
<feature type="region of interest" description="Disordered" evidence="2">
    <location>
        <begin position="433"/>
        <end position="459"/>
    </location>
</feature>
<gene>
    <name evidence="3" type="ORF">BJ508DRAFT_322139</name>
</gene>
<feature type="region of interest" description="Disordered" evidence="2">
    <location>
        <begin position="543"/>
        <end position="615"/>
    </location>
</feature>
<feature type="compositionally biased region" description="Pro residues" evidence="2">
    <location>
        <begin position="597"/>
        <end position="615"/>
    </location>
</feature>
<accession>A0A3N4IIN3</accession>
<feature type="coiled-coil region" evidence="1">
    <location>
        <begin position="464"/>
        <end position="491"/>
    </location>
</feature>
<sequence>MLSSSPPPKPLHLLFTTHLLFHDDPDYISTDLSDSDSDLEMSDFDKLFSTITARSPTPTPAPTVPETPIPADNAEEEAHDLFPGSVPWSQREESDVTHCTFYIPPAGRGGNSRLDKYVELEKLLDMTPTKTNAQNSAKKAQGKDYVQNIRAYLLAHPAPLEVFNDFNLQETYWYHPDITEFPYLTPSNKYCFDIVIDKIPTKTNTSTAYRTTPSIKRARTVDKDSFLDNEQQNAHNETACQLGLLAARIAELELSVKGSVSQLADPNLPSSTATSSNPSLESRVSSVETKPVNLSLLFDLSKEEYTTVITDIATHIRNFPENPYDAILDQLKIETGKIIKTKAEEAITAKPFQQFLLFLLKDQIMTVARTAALNALQNYVDSEPFKATLTPLIEAVARQIPLSILEKDRFQQQLIDYIRPLWSDLERKLLTRDTSQAPPTDDPPHPPSPPRSHSTTVDSYPTTAVDVEALKNSIKEELSQEQRDKFDLRAKRNRSTNLVAAYLTAKEKIQHSPSGGSVVKHLPGGKFASLGPAIVASHLPDAEKWERESAVPPPPPSNPPPTYPPPPPPAPYAQPPYYGQPPPNPYQQPNPSYQQPNPYPYYPPQPPQQPPHPPY</sequence>
<evidence type="ECO:0000313" key="4">
    <source>
        <dbReference type="Proteomes" id="UP000275078"/>
    </source>
</evidence>
<feature type="region of interest" description="Disordered" evidence="2">
    <location>
        <begin position="262"/>
        <end position="284"/>
    </location>
</feature>
<evidence type="ECO:0000256" key="2">
    <source>
        <dbReference type="SAM" id="MobiDB-lite"/>
    </source>
</evidence>
<dbReference type="EMBL" id="ML119651">
    <property type="protein sequence ID" value="RPA85992.1"/>
    <property type="molecule type" value="Genomic_DNA"/>
</dbReference>
<evidence type="ECO:0000313" key="3">
    <source>
        <dbReference type="EMBL" id="RPA85992.1"/>
    </source>
</evidence>
<evidence type="ECO:0000256" key="1">
    <source>
        <dbReference type="SAM" id="Coils"/>
    </source>
</evidence>
<protein>
    <submittedName>
        <fullName evidence="3">Uncharacterized protein</fullName>
    </submittedName>
</protein>
<reference evidence="3 4" key="1">
    <citation type="journal article" date="2018" name="Nat. Ecol. Evol.">
        <title>Pezizomycetes genomes reveal the molecular basis of ectomycorrhizal truffle lifestyle.</title>
        <authorList>
            <person name="Murat C."/>
            <person name="Payen T."/>
            <person name="Noel B."/>
            <person name="Kuo A."/>
            <person name="Morin E."/>
            <person name="Chen J."/>
            <person name="Kohler A."/>
            <person name="Krizsan K."/>
            <person name="Balestrini R."/>
            <person name="Da Silva C."/>
            <person name="Montanini B."/>
            <person name="Hainaut M."/>
            <person name="Levati E."/>
            <person name="Barry K.W."/>
            <person name="Belfiori B."/>
            <person name="Cichocki N."/>
            <person name="Clum A."/>
            <person name="Dockter R.B."/>
            <person name="Fauchery L."/>
            <person name="Guy J."/>
            <person name="Iotti M."/>
            <person name="Le Tacon F."/>
            <person name="Lindquist E.A."/>
            <person name="Lipzen A."/>
            <person name="Malagnac F."/>
            <person name="Mello A."/>
            <person name="Molinier V."/>
            <person name="Miyauchi S."/>
            <person name="Poulain J."/>
            <person name="Riccioni C."/>
            <person name="Rubini A."/>
            <person name="Sitrit Y."/>
            <person name="Splivallo R."/>
            <person name="Traeger S."/>
            <person name="Wang M."/>
            <person name="Zifcakova L."/>
            <person name="Wipf D."/>
            <person name="Zambonelli A."/>
            <person name="Paolocci F."/>
            <person name="Nowrousian M."/>
            <person name="Ottonello S."/>
            <person name="Baldrian P."/>
            <person name="Spatafora J.W."/>
            <person name="Henrissat B."/>
            <person name="Nagy L.G."/>
            <person name="Aury J.M."/>
            <person name="Wincker P."/>
            <person name="Grigoriev I.V."/>
            <person name="Bonfante P."/>
            <person name="Martin F.M."/>
        </authorList>
    </citation>
    <scope>NUCLEOTIDE SEQUENCE [LARGE SCALE GENOMIC DNA]</scope>
    <source>
        <strain evidence="3 4">RN42</strain>
    </source>
</reference>
<dbReference type="PRINTS" id="PR01217">
    <property type="entry name" value="PRICHEXTENSN"/>
</dbReference>
<proteinExistence type="predicted"/>
<keyword evidence="4" id="KW-1185">Reference proteome</keyword>
<name>A0A3N4IIN3_ASCIM</name>